<gene>
    <name evidence="1" type="ORF">rCG_43326</name>
</gene>
<proteinExistence type="predicted"/>
<evidence type="ECO:0000313" key="1">
    <source>
        <dbReference type="EMBL" id="EDM09228.1"/>
    </source>
</evidence>
<dbReference type="Proteomes" id="UP000234681">
    <property type="component" value="Chromosome 16"/>
</dbReference>
<accession>A6IVJ4</accession>
<dbReference type="EMBL" id="CH473970">
    <property type="protein sequence ID" value="EDM09228.1"/>
    <property type="molecule type" value="Genomic_DNA"/>
</dbReference>
<evidence type="ECO:0000313" key="2">
    <source>
        <dbReference type="Proteomes" id="UP000234681"/>
    </source>
</evidence>
<organism evidence="1 2">
    <name type="scientific">Rattus norvegicus</name>
    <name type="common">Rat</name>
    <dbReference type="NCBI Taxonomy" id="10116"/>
    <lineage>
        <taxon>Eukaryota</taxon>
        <taxon>Metazoa</taxon>
        <taxon>Chordata</taxon>
        <taxon>Craniata</taxon>
        <taxon>Vertebrata</taxon>
        <taxon>Euteleostomi</taxon>
        <taxon>Mammalia</taxon>
        <taxon>Eutheria</taxon>
        <taxon>Euarchontoglires</taxon>
        <taxon>Glires</taxon>
        <taxon>Rodentia</taxon>
        <taxon>Myomorpha</taxon>
        <taxon>Muroidea</taxon>
        <taxon>Muridae</taxon>
        <taxon>Murinae</taxon>
        <taxon>Rattus</taxon>
    </lineage>
</organism>
<protein>
    <submittedName>
        <fullName evidence="1">RCG43326</fullName>
    </submittedName>
</protein>
<name>A6IVJ4_RAT</name>
<sequence length="24" mass="2613">MSPSEACNEPTSFKISLVILVFLS</sequence>
<reference evidence="1 2" key="1">
    <citation type="submission" date="2005-09" db="EMBL/GenBank/DDBJ databases">
        <authorList>
            <person name="Mural R.J."/>
            <person name="Li P.W."/>
            <person name="Adams M.D."/>
            <person name="Amanatides P.G."/>
            <person name="Baden-Tillson H."/>
            <person name="Barnstead M."/>
            <person name="Chin S.H."/>
            <person name="Dew I."/>
            <person name="Evans C.A."/>
            <person name="Ferriera S."/>
            <person name="Flanigan M."/>
            <person name="Fosler C."/>
            <person name="Glodek A."/>
            <person name="Gu Z."/>
            <person name="Holt R.A."/>
            <person name="Jennings D."/>
            <person name="Kraft C.L."/>
            <person name="Lu F."/>
            <person name="Nguyen T."/>
            <person name="Nusskern D.R."/>
            <person name="Pfannkoch C.M."/>
            <person name="Sitter C."/>
            <person name="Sutton G.G."/>
            <person name="Venter J.C."/>
            <person name="Wang Z."/>
            <person name="Woodage T."/>
            <person name="Zheng X.H."/>
            <person name="Zhong F."/>
        </authorList>
    </citation>
    <scope>NUCLEOTIDE SEQUENCE [LARGE SCALE GENOMIC DNA]</scope>
    <source>
        <strain>BN</strain>
        <strain evidence="2">Sprague-Dawley</strain>
    </source>
</reference>
<dbReference type="AlphaFoldDB" id="A6IVJ4"/>